<dbReference type="PANTHER" id="PTHR31912">
    <property type="entry name" value="IP13529P"/>
    <property type="match status" value="1"/>
</dbReference>
<dbReference type="Proteomes" id="UP000298327">
    <property type="component" value="Unassembled WGS sequence"/>
</dbReference>
<accession>A0A4Y9XPW6</accession>
<dbReference type="EMBL" id="SEOQ01001364">
    <property type="protein sequence ID" value="TFY52145.1"/>
    <property type="molecule type" value="Genomic_DNA"/>
</dbReference>
<protein>
    <submittedName>
        <fullName evidence="1">Uncharacterized protein</fullName>
    </submittedName>
</protein>
<gene>
    <name evidence="1" type="ORF">EVG20_g10686</name>
</gene>
<sequence>MPPKKDIPPDFLLTRDGMHLKCLLCPSAPLLEHRSAWRHVRESKSHLASVKVKASQRKMEHLRRLAAARSAAETMIAISRASTVRSSALNCATLPGASMHTDSSQSAGTPTLAVVDEMLEDYRFDPADFLMHLPEESADAERRLLAESWKTFGLWNPEHAAHDFGGTNSIGEAIWDKSDNPADDTDDTVTNVLQNLRILTDFDADDAQRMTFTDLPLPDPKATWFPYTTKLIFLLDILDNLGRNRISDSLMQVFLWVLKEAGVHDVPSLYAFRQFQKSLRKCTGIPTHQSKSAHGNVFFMNDLATIVAKDYTTALVRPHMRFYPEIPDGPITEVWHAEKWRKDMDLSMLTPMYVEPGGIPEQRQHYYVGELALLKSGDLVIPIRWVMYKGKLYADACPVKHDHRTGTAQIIDAANAVVFVPADALTTNFENLQRAGKIPHFHGKDRSTLAQMPNRLRKLAGGEPLYTSFIDLFADDVSGNRSKSWNKHWNLYFSHRNLPRRLLQQEFHVHFLSTSTHATALEQIGAVKLMMEETQKQPVRVRDALTGEHARFRLHLHAEPSDNPMQGEESGHMSGNSNCLCRKCKAGGTQEEKGQDEVYDSLFKTGEPRTSQQTLQCIVQQVSKACSGIAVRVSELQTASGVKDAYTEPWIQQLIQRARELKSQNSGLSTEAIHNQLMDWVAENHVQVFNPNLRIKGFDANKDTPIELLHTILLGVIKYVWYNTWSTWNPESKKTYALRLQATDINGLSIPPICANYIMQYANSLIGRQLKTVGQTTVFHVYDLVNPVLFNLWKSAGILMALLWIPEIDDMDQYV</sequence>
<evidence type="ECO:0000313" key="2">
    <source>
        <dbReference type="Proteomes" id="UP000298327"/>
    </source>
</evidence>
<evidence type="ECO:0000313" key="1">
    <source>
        <dbReference type="EMBL" id="TFY52145.1"/>
    </source>
</evidence>
<reference evidence="1 2" key="1">
    <citation type="submission" date="2019-02" db="EMBL/GenBank/DDBJ databases">
        <title>Genome sequencing of the rare red list fungi Dentipellis fragilis.</title>
        <authorList>
            <person name="Buettner E."/>
            <person name="Kellner H."/>
        </authorList>
    </citation>
    <scope>NUCLEOTIDE SEQUENCE [LARGE SCALE GENOMIC DNA]</scope>
    <source>
        <strain evidence="1 2">DSM 105465</strain>
    </source>
</reference>
<dbReference type="AlphaFoldDB" id="A0A4Y9XPW6"/>
<dbReference type="PANTHER" id="PTHR31912:SF34">
    <property type="entry name" value="NOTOCHORD-RELATED PROTEIN"/>
    <property type="match status" value="1"/>
</dbReference>
<dbReference type="OrthoDB" id="2246127at2759"/>
<proteinExistence type="predicted"/>
<organism evidence="1 2">
    <name type="scientific">Dentipellis fragilis</name>
    <dbReference type="NCBI Taxonomy" id="205917"/>
    <lineage>
        <taxon>Eukaryota</taxon>
        <taxon>Fungi</taxon>
        <taxon>Dikarya</taxon>
        <taxon>Basidiomycota</taxon>
        <taxon>Agaricomycotina</taxon>
        <taxon>Agaricomycetes</taxon>
        <taxon>Russulales</taxon>
        <taxon>Hericiaceae</taxon>
        <taxon>Dentipellis</taxon>
    </lineage>
</organism>
<keyword evidence="2" id="KW-1185">Reference proteome</keyword>
<comment type="caution">
    <text evidence="1">The sequence shown here is derived from an EMBL/GenBank/DDBJ whole genome shotgun (WGS) entry which is preliminary data.</text>
</comment>
<name>A0A4Y9XPW6_9AGAM</name>
<dbReference type="STRING" id="205917.A0A4Y9XPW6"/>
<feature type="non-terminal residue" evidence="1">
    <location>
        <position position="815"/>
    </location>
</feature>